<proteinExistence type="predicted"/>
<feature type="domain" description="J" evidence="1">
    <location>
        <begin position="148"/>
        <end position="219"/>
    </location>
</feature>
<dbReference type="SUPFAM" id="SSF46565">
    <property type="entry name" value="Chaperone J-domain"/>
    <property type="match status" value="1"/>
</dbReference>
<dbReference type="EMBL" id="MGER01000018">
    <property type="protein sequence ID" value="OGL88659.1"/>
    <property type="molecule type" value="Genomic_DNA"/>
</dbReference>
<dbReference type="InterPro" id="IPR001623">
    <property type="entry name" value="DnaJ_domain"/>
</dbReference>
<sequence>MLLAGAAGFEYYASHQSRPAVLSEQTEQVIEVKPNSTYTEFLLEIFDKVKENYWKKVTDEELITLFRLSAEKVTGKTLALPSVDKDGLAQIFEEAVAGVEEEKKKDTASQIATVALANLEPFGRSGLYTEKDETTMKNMVQNIDPNTDLYQTLGVDKSASQEDIEEQYAKESQELSAVANDTTKTEEERKGAQEKLALVARAHDTLQKEETRETYDQSGAEATVVGALVRPEVLHLRIKRFSPATADEFVKVADSFDSGDVLHSLILDLRGNIGGAIDLLRYLLGPFLGQNQYAFEFFHQDEYTPYKTVAGWLPSLVRYKKVVVLMDGNSQSSTEMMAAALKRYNVGVLVGTKTKGWGTVEKVFALDHQIDPIQKYSMFLVHSLTLRDDNQPIEGRGVDPAVNIDDKDWEKQLFEYFSYQPLIDAVKKVLKQPI</sequence>
<dbReference type="GO" id="GO:0006508">
    <property type="term" value="P:proteolysis"/>
    <property type="evidence" value="ECO:0007669"/>
    <property type="project" value="InterPro"/>
</dbReference>
<dbReference type="PANTHER" id="PTHR32060:SF22">
    <property type="entry name" value="CARBOXYL-TERMINAL-PROCESSING PEPTIDASE 3, CHLOROPLASTIC"/>
    <property type="match status" value="1"/>
</dbReference>
<comment type="caution">
    <text evidence="2">The sequence shown here is derived from an EMBL/GenBank/DDBJ whole genome shotgun (WGS) entry which is preliminary data.</text>
</comment>
<reference evidence="2 3" key="1">
    <citation type="journal article" date="2016" name="Nat. Commun.">
        <title>Thousands of microbial genomes shed light on interconnected biogeochemical processes in an aquifer system.</title>
        <authorList>
            <person name="Anantharaman K."/>
            <person name="Brown C.T."/>
            <person name="Hug L.A."/>
            <person name="Sharon I."/>
            <person name="Castelle C.J."/>
            <person name="Probst A.J."/>
            <person name="Thomas B.C."/>
            <person name="Singh A."/>
            <person name="Wilkins M.J."/>
            <person name="Karaoz U."/>
            <person name="Brodie E.L."/>
            <person name="Williams K.H."/>
            <person name="Hubbard S.S."/>
            <person name="Banfield J.F."/>
        </authorList>
    </citation>
    <scope>NUCLEOTIDE SEQUENCE [LARGE SCALE GENOMIC DNA]</scope>
</reference>
<dbReference type="GO" id="GO:0008236">
    <property type="term" value="F:serine-type peptidase activity"/>
    <property type="evidence" value="ECO:0007669"/>
    <property type="project" value="InterPro"/>
</dbReference>
<dbReference type="InterPro" id="IPR036869">
    <property type="entry name" value="J_dom_sf"/>
</dbReference>
<dbReference type="Proteomes" id="UP000178264">
    <property type="component" value="Unassembled WGS sequence"/>
</dbReference>
<gene>
    <name evidence="2" type="ORF">A3I42_01625</name>
</gene>
<name>A0A1F7VDR5_9BACT</name>
<dbReference type="Pfam" id="PF03572">
    <property type="entry name" value="Peptidase_S41"/>
    <property type="match status" value="1"/>
</dbReference>
<dbReference type="PROSITE" id="PS50076">
    <property type="entry name" value="DNAJ_2"/>
    <property type="match status" value="1"/>
</dbReference>
<dbReference type="PANTHER" id="PTHR32060">
    <property type="entry name" value="TAIL-SPECIFIC PROTEASE"/>
    <property type="match status" value="1"/>
</dbReference>
<accession>A0A1F7VDR5</accession>
<evidence type="ECO:0000313" key="3">
    <source>
        <dbReference type="Proteomes" id="UP000178264"/>
    </source>
</evidence>
<dbReference type="InterPro" id="IPR029045">
    <property type="entry name" value="ClpP/crotonase-like_dom_sf"/>
</dbReference>
<evidence type="ECO:0000259" key="1">
    <source>
        <dbReference type="PROSITE" id="PS50076"/>
    </source>
</evidence>
<evidence type="ECO:0000313" key="2">
    <source>
        <dbReference type="EMBL" id="OGL88659.1"/>
    </source>
</evidence>
<dbReference type="SMART" id="SM00245">
    <property type="entry name" value="TSPc"/>
    <property type="match status" value="1"/>
</dbReference>
<dbReference type="GO" id="GO:0004175">
    <property type="term" value="F:endopeptidase activity"/>
    <property type="evidence" value="ECO:0007669"/>
    <property type="project" value="TreeGrafter"/>
</dbReference>
<dbReference type="SUPFAM" id="SSF52096">
    <property type="entry name" value="ClpP/crotonase"/>
    <property type="match status" value="1"/>
</dbReference>
<protein>
    <recommendedName>
        <fullName evidence="1">J domain-containing protein</fullName>
    </recommendedName>
</protein>
<dbReference type="CDD" id="cd06567">
    <property type="entry name" value="Peptidase_S41"/>
    <property type="match status" value="1"/>
</dbReference>
<dbReference type="PRINTS" id="PR00625">
    <property type="entry name" value="JDOMAIN"/>
</dbReference>
<organism evidence="2 3">
    <name type="scientific">Candidatus Uhrbacteria bacterium RIFCSPLOWO2_02_FULL_49_11</name>
    <dbReference type="NCBI Taxonomy" id="1802409"/>
    <lineage>
        <taxon>Bacteria</taxon>
        <taxon>Candidatus Uhriibacteriota</taxon>
    </lineage>
</organism>
<dbReference type="Gene3D" id="1.10.287.110">
    <property type="entry name" value="DnaJ domain"/>
    <property type="match status" value="1"/>
</dbReference>
<dbReference type="AlphaFoldDB" id="A0A1F7VDR5"/>
<dbReference type="Pfam" id="PF00226">
    <property type="entry name" value="DnaJ"/>
    <property type="match status" value="1"/>
</dbReference>
<dbReference type="InterPro" id="IPR005151">
    <property type="entry name" value="Tail-specific_protease"/>
</dbReference>
<dbReference type="Gene3D" id="3.90.226.10">
    <property type="entry name" value="2-enoyl-CoA Hydratase, Chain A, domain 1"/>
    <property type="match status" value="1"/>
</dbReference>